<evidence type="ECO:0000256" key="7">
    <source>
        <dbReference type="SAM" id="Phobius"/>
    </source>
</evidence>
<dbReference type="GO" id="GO:0016020">
    <property type="term" value="C:membrane"/>
    <property type="evidence" value="ECO:0007669"/>
    <property type="project" value="UniProtKB-SubCell"/>
</dbReference>
<protein>
    <recommendedName>
        <fullName evidence="8">Major facilitator superfamily (MFS) profile domain-containing protein</fullName>
    </recommendedName>
</protein>
<dbReference type="AlphaFoldDB" id="A0A8H3F279"/>
<reference evidence="9" key="1">
    <citation type="submission" date="2021-03" db="EMBL/GenBank/DDBJ databases">
        <authorList>
            <person name="Tagirdzhanova G."/>
        </authorList>
    </citation>
    <scope>NUCLEOTIDE SEQUENCE</scope>
</reference>
<gene>
    <name evidence="9" type="ORF">GOMPHAMPRED_008151</name>
</gene>
<keyword evidence="4 7" id="KW-1133">Transmembrane helix</keyword>
<sequence length="555" mass="60581">MATKKPSETDGPGVESGETLRGYEDASHENQSFPVDESEMAGMTLFEKKCHLINKEIDAMGMGKYQWCLWCLCGFGYLLDLLWAQAFGLILTPIQQELGVAANQGGNISTSFSAGLTAGAAFWGILVDIIGRRWAFNLTCLFSSAFGLGLAGAMDYTTFLVLTAFVGFGVGGNIPIDTTIALEFLPQNRRRLLPLLSIFQPIGVVCTTAIAYAFIPSRSCDKGLPSCKTSSPGEACCGVSNNIGWRYTLITVGCITTAVFLLRFVAFKFHESPKFLIHRGKDEAAITVIQKVSKFNGYESKLTIAHFEALSNDTASEHSDTPIVDGGNKKSNSGWKKSLNKELDRYKYLFSNFTLARLTILVWITYACDFWGFTISGTFTPQILLAKGAANGLTIYDTYRSYIYIYLPGIVGVLLGVLGYDLPRVGRQWTMVASSALMAASLMIFATVNSQESNIGVSIMEYFFQSTFNSVLYGWTPEVFPSFIRGTACGFASFFGRLFSIIAPIAAQSLLPPLPPDQIPWESYAKLLYMGGGVAFGATAALILLPRKIMAKESM</sequence>
<dbReference type="SUPFAM" id="SSF103473">
    <property type="entry name" value="MFS general substrate transporter"/>
    <property type="match status" value="1"/>
</dbReference>
<dbReference type="PANTHER" id="PTHR23511:SF3">
    <property type="entry name" value="MAJOR FACILITATOR SUPERFAMILY (MFS) PROFILE DOMAIN-CONTAINING PROTEIN"/>
    <property type="match status" value="1"/>
</dbReference>
<keyword evidence="10" id="KW-1185">Reference proteome</keyword>
<feature type="transmembrane region" description="Helical" evidence="7">
    <location>
        <begin position="346"/>
        <end position="366"/>
    </location>
</feature>
<dbReference type="OrthoDB" id="4139357at2759"/>
<feature type="transmembrane region" description="Helical" evidence="7">
    <location>
        <begin position="134"/>
        <end position="153"/>
    </location>
</feature>
<keyword evidence="3 7" id="KW-0812">Transmembrane</keyword>
<evidence type="ECO:0000256" key="4">
    <source>
        <dbReference type="ARBA" id="ARBA00022989"/>
    </source>
</evidence>
<feature type="transmembrane region" description="Helical" evidence="7">
    <location>
        <begin position="527"/>
        <end position="545"/>
    </location>
</feature>
<organism evidence="9 10">
    <name type="scientific">Gomphillus americanus</name>
    <dbReference type="NCBI Taxonomy" id="1940652"/>
    <lineage>
        <taxon>Eukaryota</taxon>
        <taxon>Fungi</taxon>
        <taxon>Dikarya</taxon>
        <taxon>Ascomycota</taxon>
        <taxon>Pezizomycotina</taxon>
        <taxon>Lecanoromycetes</taxon>
        <taxon>OSLEUM clade</taxon>
        <taxon>Ostropomycetidae</taxon>
        <taxon>Ostropales</taxon>
        <taxon>Graphidaceae</taxon>
        <taxon>Gomphilloideae</taxon>
        <taxon>Gomphillus</taxon>
    </lineage>
</organism>
<feature type="transmembrane region" description="Helical" evidence="7">
    <location>
        <begin position="487"/>
        <end position="507"/>
    </location>
</feature>
<name>A0A8H3F279_9LECA</name>
<evidence type="ECO:0000259" key="8">
    <source>
        <dbReference type="PROSITE" id="PS50850"/>
    </source>
</evidence>
<dbReference type="PROSITE" id="PS50850">
    <property type="entry name" value="MFS"/>
    <property type="match status" value="1"/>
</dbReference>
<evidence type="ECO:0000256" key="2">
    <source>
        <dbReference type="ARBA" id="ARBA00022448"/>
    </source>
</evidence>
<dbReference type="InterPro" id="IPR020846">
    <property type="entry name" value="MFS_dom"/>
</dbReference>
<comment type="caution">
    <text evidence="9">The sequence shown here is derived from an EMBL/GenBank/DDBJ whole genome shotgun (WGS) entry which is preliminary data.</text>
</comment>
<comment type="subcellular location">
    <subcellularLocation>
        <location evidence="1">Membrane</location>
        <topology evidence="1">Multi-pass membrane protein</topology>
    </subcellularLocation>
</comment>
<evidence type="ECO:0000313" key="10">
    <source>
        <dbReference type="Proteomes" id="UP000664169"/>
    </source>
</evidence>
<feature type="transmembrane region" description="Helical" evidence="7">
    <location>
        <begin position="192"/>
        <end position="215"/>
    </location>
</feature>
<dbReference type="Pfam" id="PF07690">
    <property type="entry name" value="MFS_1"/>
    <property type="match status" value="1"/>
</dbReference>
<feature type="transmembrane region" description="Helical" evidence="7">
    <location>
        <begin position="403"/>
        <end position="422"/>
    </location>
</feature>
<feature type="transmembrane region" description="Helical" evidence="7">
    <location>
        <begin position="159"/>
        <end position="185"/>
    </location>
</feature>
<evidence type="ECO:0000256" key="3">
    <source>
        <dbReference type="ARBA" id="ARBA00022692"/>
    </source>
</evidence>
<feature type="transmembrane region" description="Helical" evidence="7">
    <location>
        <begin position="67"/>
        <end position="88"/>
    </location>
</feature>
<feature type="region of interest" description="Disordered" evidence="6">
    <location>
        <begin position="1"/>
        <end position="32"/>
    </location>
</feature>
<evidence type="ECO:0000313" key="9">
    <source>
        <dbReference type="EMBL" id="CAF9914398.1"/>
    </source>
</evidence>
<evidence type="ECO:0000256" key="6">
    <source>
        <dbReference type="SAM" id="MobiDB-lite"/>
    </source>
</evidence>
<feature type="transmembrane region" description="Helical" evidence="7">
    <location>
        <begin position="108"/>
        <end position="127"/>
    </location>
</feature>
<dbReference type="PROSITE" id="PS00217">
    <property type="entry name" value="SUGAR_TRANSPORT_2"/>
    <property type="match status" value="1"/>
</dbReference>
<dbReference type="InterPro" id="IPR005829">
    <property type="entry name" value="Sugar_transporter_CS"/>
</dbReference>
<dbReference type="EMBL" id="CAJPDQ010000009">
    <property type="protein sequence ID" value="CAF9914398.1"/>
    <property type="molecule type" value="Genomic_DNA"/>
</dbReference>
<proteinExistence type="predicted"/>
<feature type="domain" description="Major facilitator superfamily (MFS) profile" evidence="8">
    <location>
        <begin position="69"/>
        <end position="549"/>
    </location>
</feature>
<accession>A0A8H3F279</accession>
<evidence type="ECO:0000256" key="5">
    <source>
        <dbReference type="ARBA" id="ARBA00023136"/>
    </source>
</evidence>
<dbReference type="GO" id="GO:0022857">
    <property type="term" value="F:transmembrane transporter activity"/>
    <property type="evidence" value="ECO:0007669"/>
    <property type="project" value="InterPro"/>
</dbReference>
<feature type="transmembrane region" description="Helical" evidence="7">
    <location>
        <begin position="247"/>
        <end position="266"/>
    </location>
</feature>
<evidence type="ECO:0000256" key="1">
    <source>
        <dbReference type="ARBA" id="ARBA00004141"/>
    </source>
</evidence>
<dbReference type="Proteomes" id="UP000664169">
    <property type="component" value="Unassembled WGS sequence"/>
</dbReference>
<keyword evidence="2" id="KW-0813">Transport</keyword>
<keyword evidence="5 7" id="KW-0472">Membrane</keyword>
<dbReference type="PANTHER" id="PTHR23511">
    <property type="entry name" value="SYNAPTIC VESICLE GLYCOPROTEIN 2"/>
    <property type="match status" value="1"/>
</dbReference>
<dbReference type="InterPro" id="IPR011701">
    <property type="entry name" value="MFS"/>
</dbReference>
<dbReference type="CDD" id="cd17316">
    <property type="entry name" value="MFS_SV2_like"/>
    <property type="match status" value="1"/>
</dbReference>
<dbReference type="InterPro" id="IPR036259">
    <property type="entry name" value="MFS_trans_sf"/>
</dbReference>
<dbReference type="Gene3D" id="1.20.1250.20">
    <property type="entry name" value="MFS general substrate transporter like domains"/>
    <property type="match status" value="1"/>
</dbReference>